<evidence type="ECO:0000313" key="3">
    <source>
        <dbReference type="EMBL" id="CAF4464708.1"/>
    </source>
</evidence>
<dbReference type="AlphaFoldDB" id="A0A816GZS7"/>
<feature type="non-terminal residue" evidence="2">
    <location>
        <position position="1"/>
    </location>
</feature>
<dbReference type="EMBL" id="CAJNOW010020883">
    <property type="protein sequence ID" value="CAF1681764.1"/>
    <property type="molecule type" value="Genomic_DNA"/>
</dbReference>
<sequence length="35" mass="3789">VRPNDETLSGDRAGHALSNGHHSDRIPLSDPQKPN</sequence>
<evidence type="ECO:0000256" key="1">
    <source>
        <dbReference type="SAM" id="MobiDB-lite"/>
    </source>
</evidence>
<reference evidence="2" key="1">
    <citation type="submission" date="2021-02" db="EMBL/GenBank/DDBJ databases">
        <authorList>
            <person name="Nowell W R."/>
        </authorList>
    </citation>
    <scope>NUCLEOTIDE SEQUENCE</scope>
</reference>
<evidence type="ECO:0000313" key="2">
    <source>
        <dbReference type="EMBL" id="CAF1681764.1"/>
    </source>
</evidence>
<dbReference type="Proteomes" id="UP000681720">
    <property type="component" value="Unassembled WGS sequence"/>
</dbReference>
<protein>
    <submittedName>
        <fullName evidence="2">Uncharacterized protein</fullName>
    </submittedName>
</protein>
<proteinExistence type="predicted"/>
<feature type="region of interest" description="Disordered" evidence="1">
    <location>
        <begin position="1"/>
        <end position="35"/>
    </location>
</feature>
<gene>
    <name evidence="3" type="ORF">GIL414_LOCUS33046</name>
    <name evidence="2" type="ORF">KQP761_LOCUS36844</name>
</gene>
<organism evidence="2 4">
    <name type="scientific">Rotaria magnacalcarata</name>
    <dbReference type="NCBI Taxonomy" id="392030"/>
    <lineage>
        <taxon>Eukaryota</taxon>
        <taxon>Metazoa</taxon>
        <taxon>Spiralia</taxon>
        <taxon>Gnathifera</taxon>
        <taxon>Rotifera</taxon>
        <taxon>Eurotatoria</taxon>
        <taxon>Bdelloidea</taxon>
        <taxon>Philodinida</taxon>
        <taxon>Philodinidae</taxon>
        <taxon>Rotaria</taxon>
    </lineage>
</organism>
<dbReference type="EMBL" id="CAJOBJ010072117">
    <property type="protein sequence ID" value="CAF4464708.1"/>
    <property type="molecule type" value="Genomic_DNA"/>
</dbReference>
<comment type="caution">
    <text evidence="2">The sequence shown here is derived from an EMBL/GenBank/DDBJ whole genome shotgun (WGS) entry which is preliminary data.</text>
</comment>
<accession>A0A816GZS7</accession>
<dbReference type="Proteomes" id="UP000663834">
    <property type="component" value="Unassembled WGS sequence"/>
</dbReference>
<evidence type="ECO:0000313" key="4">
    <source>
        <dbReference type="Proteomes" id="UP000663834"/>
    </source>
</evidence>
<name>A0A816GZS7_9BILA</name>